<feature type="domain" description="DNA replication/recombination mediator RecO N-terminal" evidence="4">
    <location>
        <begin position="1"/>
        <end position="76"/>
    </location>
</feature>
<keyword evidence="1" id="KW-0227">DNA damage</keyword>
<evidence type="ECO:0000256" key="1">
    <source>
        <dbReference type="ARBA" id="ARBA00022763"/>
    </source>
</evidence>
<dbReference type="Proteomes" id="UP000178059">
    <property type="component" value="Unassembled WGS sequence"/>
</dbReference>
<gene>
    <name evidence="5" type="ORF">A2824_02770</name>
</gene>
<accession>A0A1F6VIV1</accession>
<evidence type="ECO:0000313" key="5">
    <source>
        <dbReference type="EMBL" id="OGI69580.1"/>
    </source>
</evidence>
<dbReference type="GO" id="GO:0006302">
    <property type="term" value="P:double-strand break repair"/>
    <property type="evidence" value="ECO:0007669"/>
    <property type="project" value="TreeGrafter"/>
</dbReference>
<dbReference type="PANTHER" id="PTHR33991:SF1">
    <property type="entry name" value="DNA REPAIR PROTEIN RECO"/>
    <property type="match status" value="1"/>
</dbReference>
<sequence>MHVIHKTEGFVLGSKNVREADKYFYIYTRDFGLIGAFAQGVRKSASKLRGHLQDFSLVSLELVQGREIWRITGAQVFPPLLASSLEESSARSLSWIEVRFLTEPVFQFLTNLSKLIRRLCPGEEKSEDLFGHLKEAHKFLSKGNPCSKEDIQAFECVAVLKILNTLGYVGDSQNLSFFVTSVVDKSVLEKAKEKRRILVAEINNSIKESQL</sequence>
<proteinExistence type="predicted"/>
<evidence type="ECO:0000259" key="4">
    <source>
        <dbReference type="Pfam" id="PF11967"/>
    </source>
</evidence>
<dbReference type="AlphaFoldDB" id="A0A1F6VIV1"/>
<dbReference type="PANTHER" id="PTHR33991">
    <property type="entry name" value="DNA REPAIR PROTEIN RECO"/>
    <property type="match status" value="1"/>
</dbReference>
<dbReference type="InterPro" id="IPR012340">
    <property type="entry name" value="NA-bd_OB-fold"/>
</dbReference>
<evidence type="ECO:0000256" key="3">
    <source>
        <dbReference type="ARBA" id="ARBA00023204"/>
    </source>
</evidence>
<dbReference type="Pfam" id="PF11967">
    <property type="entry name" value="RecO_N"/>
    <property type="match status" value="1"/>
</dbReference>
<keyword evidence="3" id="KW-0234">DNA repair</keyword>
<name>A0A1F6VIV1_9BACT</name>
<dbReference type="GO" id="GO:0043590">
    <property type="term" value="C:bacterial nucleoid"/>
    <property type="evidence" value="ECO:0007669"/>
    <property type="project" value="TreeGrafter"/>
</dbReference>
<dbReference type="InterPro" id="IPR003717">
    <property type="entry name" value="RecO"/>
</dbReference>
<dbReference type="STRING" id="1801743.A2824_02770"/>
<evidence type="ECO:0000256" key="2">
    <source>
        <dbReference type="ARBA" id="ARBA00023172"/>
    </source>
</evidence>
<keyword evidence="2" id="KW-0233">DNA recombination</keyword>
<dbReference type="EMBL" id="MFTT01000023">
    <property type="protein sequence ID" value="OGI69580.1"/>
    <property type="molecule type" value="Genomic_DNA"/>
</dbReference>
<dbReference type="SUPFAM" id="SSF50249">
    <property type="entry name" value="Nucleic acid-binding proteins"/>
    <property type="match status" value="1"/>
</dbReference>
<comment type="caution">
    <text evidence="5">The sequence shown here is derived from an EMBL/GenBank/DDBJ whole genome shotgun (WGS) entry which is preliminary data.</text>
</comment>
<dbReference type="Gene3D" id="2.40.50.140">
    <property type="entry name" value="Nucleic acid-binding proteins"/>
    <property type="match status" value="1"/>
</dbReference>
<organism evidence="5 6">
    <name type="scientific">Candidatus Nomurabacteria bacterium RIFCSPHIGHO2_01_FULL_42_16</name>
    <dbReference type="NCBI Taxonomy" id="1801743"/>
    <lineage>
        <taxon>Bacteria</taxon>
        <taxon>Candidatus Nomuraibacteriota</taxon>
    </lineage>
</organism>
<reference evidence="5 6" key="1">
    <citation type="journal article" date="2016" name="Nat. Commun.">
        <title>Thousands of microbial genomes shed light on interconnected biogeochemical processes in an aquifer system.</title>
        <authorList>
            <person name="Anantharaman K."/>
            <person name="Brown C.T."/>
            <person name="Hug L.A."/>
            <person name="Sharon I."/>
            <person name="Castelle C.J."/>
            <person name="Probst A.J."/>
            <person name="Thomas B.C."/>
            <person name="Singh A."/>
            <person name="Wilkins M.J."/>
            <person name="Karaoz U."/>
            <person name="Brodie E.L."/>
            <person name="Williams K.H."/>
            <person name="Hubbard S.S."/>
            <person name="Banfield J.F."/>
        </authorList>
    </citation>
    <scope>NUCLEOTIDE SEQUENCE [LARGE SCALE GENOMIC DNA]</scope>
</reference>
<evidence type="ECO:0000313" key="6">
    <source>
        <dbReference type="Proteomes" id="UP000178059"/>
    </source>
</evidence>
<protein>
    <recommendedName>
        <fullName evidence="4">DNA replication/recombination mediator RecO N-terminal domain-containing protein</fullName>
    </recommendedName>
</protein>
<dbReference type="InterPro" id="IPR022572">
    <property type="entry name" value="DNA_rep/recomb_RecO_N"/>
</dbReference>
<dbReference type="GO" id="GO:0006310">
    <property type="term" value="P:DNA recombination"/>
    <property type="evidence" value="ECO:0007669"/>
    <property type="project" value="UniProtKB-KW"/>
</dbReference>